<dbReference type="PANTHER" id="PTHR43132:SF6">
    <property type="entry name" value="HTH-TYPE TRANSCRIPTIONAL REPRESSOR CZRA"/>
    <property type="match status" value="1"/>
</dbReference>
<evidence type="ECO:0000259" key="4">
    <source>
        <dbReference type="PROSITE" id="PS50987"/>
    </source>
</evidence>
<organism evidence="5 6">
    <name type="scientific">Levilactobacillus namurensis DSM 19117</name>
    <dbReference type="NCBI Taxonomy" id="1423773"/>
    <lineage>
        <taxon>Bacteria</taxon>
        <taxon>Bacillati</taxon>
        <taxon>Bacillota</taxon>
        <taxon>Bacilli</taxon>
        <taxon>Lactobacillales</taxon>
        <taxon>Lactobacillaceae</taxon>
        <taxon>Levilactobacillus</taxon>
    </lineage>
</organism>
<name>A0A0R1JZH8_9LACO</name>
<dbReference type="CDD" id="cd00090">
    <property type="entry name" value="HTH_ARSR"/>
    <property type="match status" value="1"/>
</dbReference>
<evidence type="ECO:0000313" key="6">
    <source>
        <dbReference type="Proteomes" id="UP000051162"/>
    </source>
</evidence>
<dbReference type="GO" id="GO:0003700">
    <property type="term" value="F:DNA-binding transcription factor activity"/>
    <property type="evidence" value="ECO:0007669"/>
    <property type="project" value="InterPro"/>
</dbReference>
<dbReference type="AlphaFoldDB" id="A0A0R1JZH8"/>
<dbReference type="SUPFAM" id="SSF46785">
    <property type="entry name" value="Winged helix' DNA-binding domain"/>
    <property type="match status" value="1"/>
</dbReference>
<dbReference type="Pfam" id="PF01022">
    <property type="entry name" value="HTH_5"/>
    <property type="match status" value="1"/>
</dbReference>
<sequence>MSKEHLLAAAAVQLPDNQELTPIIAIFKAVSDPTRLKILLLIADQAFSVNEIAERLAISQSAISHQLQTLRQLNLVEGVRQGKEIHYRLTDRHIIDMYQLTAKHVRDQQWGAQ</sequence>
<protein>
    <recommendedName>
        <fullName evidence="4">HTH arsR-type domain-containing protein</fullName>
    </recommendedName>
</protein>
<dbReference type="Gene3D" id="1.10.10.10">
    <property type="entry name" value="Winged helix-like DNA-binding domain superfamily/Winged helix DNA-binding domain"/>
    <property type="match status" value="1"/>
</dbReference>
<gene>
    <name evidence="5" type="ORF">FD30_GL001420</name>
</gene>
<dbReference type="SMART" id="SM00418">
    <property type="entry name" value="HTH_ARSR"/>
    <property type="match status" value="1"/>
</dbReference>
<dbReference type="EMBL" id="AZDT01000019">
    <property type="protein sequence ID" value="KRK76480.1"/>
    <property type="molecule type" value="Genomic_DNA"/>
</dbReference>
<keyword evidence="3" id="KW-0804">Transcription</keyword>
<evidence type="ECO:0000256" key="1">
    <source>
        <dbReference type="ARBA" id="ARBA00023015"/>
    </source>
</evidence>
<dbReference type="PRINTS" id="PR00778">
    <property type="entry name" value="HTHARSR"/>
</dbReference>
<dbReference type="NCBIfam" id="NF033788">
    <property type="entry name" value="HTH_metalloreg"/>
    <property type="match status" value="1"/>
</dbReference>
<evidence type="ECO:0000256" key="2">
    <source>
        <dbReference type="ARBA" id="ARBA00023125"/>
    </source>
</evidence>
<proteinExistence type="predicted"/>
<dbReference type="InterPro" id="IPR051011">
    <property type="entry name" value="Metal_resp_trans_reg"/>
</dbReference>
<keyword evidence="1" id="KW-0805">Transcription regulation</keyword>
<dbReference type="InterPro" id="IPR036390">
    <property type="entry name" value="WH_DNA-bd_sf"/>
</dbReference>
<accession>A0A0R1JZH8</accession>
<dbReference type="PANTHER" id="PTHR43132">
    <property type="entry name" value="ARSENICAL RESISTANCE OPERON REPRESSOR ARSR-RELATED"/>
    <property type="match status" value="1"/>
</dbReference>
<dbReference type="Proteomes" id="UP000051162">
    <property type="component" value="Unassembled WGS sequence"/>
</dbReference>
<reference evidence="5 6" key="1">
    <citation type="journal article" date="2015" name="Genome Announc.">
        <title>Expanding the biotechnology potential of lactobacilli through comparative genomics of 213 strains and associated genera.</title>
        <authorList>
            <person name="Sun Z."/>
            <person name="Harris H.M."/>
            <person name="McCann A."/>
            <person name="Guo C."/>
            <person name="Argimon S."/>
            <person name="Zhang W."/>
            <person name="Yang X."/>
            <person name="Jeffery I.B."/>
            <person name="Cooney J.C."/>
            <person name="Kagawa T.F."/>
            <person name="Liu W."/>
            <person name="Song Y."/>
            <person name="Salvetti E."/>
            <person name="Wrobel A."/>
            <person name="Rasinkangas P."/>
            <person name="Parkhill J."/>
            <person name="Rea M.C."/>
            <person name="O'Sullivan O."/>
            <person name="Ritari J."/>
            <person name="Douillard F.P."/>
            <person name="Paul Ross R."/>
            <person name="Yang R."/>
            <person name="Briner A.E."/>
            <person name="Felis G.E."/>
            <person name="de Vos W.M."/>
            <person name="Barrangou R."/>
            <person name="Klaenhammer T.R."/>
            <person name="Caufield P.W."/>
            <person name="Cui Y."/>
            <person name="Zhang H."/>
            <person name="O'Toole P.W."/>
        </authorList>
    </citation>
    <scope>NUCLEOTIDE SEQUENCE [LARGE SCALE GENOMIC DNA]</scope>
    <source>
        <strain evidence="5 6">DSM 19117</strain>
    </source>
</reference>
<dbReference type="PROSITE" id="PS50987">
    <property type="entry name" value="HTH_ARSR_2"/>
    <property type="match status" value="1"/>
</dbReference>
<dbReference type="STRING" id="1423773.FD30_GL001420"/>
<dbReference type="RefSeq" id="WP_225426464.1">
    <property type="nucleotide sequence ID" value="NZ_AZDT01000019.1"/>
</dbReference>
<evidence type="ECO:0000313" key="5">
    <source>
        <dbReference type="EMBL" id="KRK76480.1"/>
    </source>
</evidence>
<dbReference type="GO" id="GO:0003677">
    <property type="term" value="F:DNA binding"/>
    <property type="evidence" value="ECO:0007669"/>
    <property type="project" value="UniProtKB-KW"/>
</dbReference>
<dbReference type="InterPro" id="IPR011991">
    <property type="entry name" value="ArsR-like_HTH"/>
</dbReference>
<dbReference type="InterPro" id="IPR036388">
    <property type="entry name" value="WH-like_DNA-bd_sf"/>
</dbReference>
<feature type="domain" description="HTH arsR-type" evidence="4">
    <location>
        <begin position="15"/>
        <end position="109"/>
    </location>
</feature>
<dbReference type="InterPro" id="IPR001845">
    <property type="entry name" value="HTH_ArsR_DNA-bd_dom"/>
</dbReference>
<keyword evidence="6" id="KW-1185">Reference proteome</keyword>
<comment type="caution">
    <text evidence="5">The sequence shown here is derived from an EMBL/GenBank/DDBJ whole genome shotgun (WGS) entry which is preliminary data.</text>
</comment>
<evidence type="ECO:0000256" key="3">
    <source>
        <dbReference type="ARBA" id="ARBA00023163"/>
    </source>
</evidence>
<keyword evidence="2" id="KW-0238">DNA-binding</keyword>
<dbReference type="GeneID" id="84782294"/>